<organism evidence="2">
    <name type="scientific">uncultured Thermoleophilia bacterium</name>
    <dbReference type="NCBI Taxonomy" id="1497501"/>
    <lineage>
        <taxon>Bacteria</taxon>
        <taxon>Bacillati</taxon>
        <taxon>Actinomycetota</taxon>
        <taxon>Thermoleophilia</taxon>
        <taxon>environmental samples</taxon>
    </lineage>
</organism>
<feature type="non-terminal residue" evidence="2">
    <location>
        <position position="94"/>
    </location>
</feature>
<dbReference type="AlphaFoldDB" id="A0A6J4UDX0"/>
<feature type="region of interest" description="Disordered" evidence="1">
    <location>
        <begin position="1"/>
        <end position="94"/>
    </location>
</feature>
<sequence>CGRARPGTRAVRAARCSTSGRRAATRGPGPVRRRSAADRRLTRAPAGTPWRSPSNSAGPRLTGHGEKRRRPRGRPRRRSCRSRPPATCPGRSRA</sequence>
<evidence type="ECO:0000256" key="1">
    <source>
        <dbReference type="SAM" id="MobiDB-lite"/>
    </source>
</evidence>
<dbReference type="EMBL" id="CADCWC010000364">
    <property type="protein sequence ID" value="CAA9547353.1"/>
    <property type="molecule type" value="Genomic_DNA"/>
</dbReference>
<feature type="non-terminal residue" evidence="2">
    <location>
        <position position="1"/>
    </location>
</feature>
<proteinExistence type="predicted"/>
<evidence type="ECO:0000313" key="2">
    <source>
        <dbReference type="EMBL" id="CAA9547353.1"/>
    </source>
</evidence>
<feature type="compositionally biased region" description="Basic residues" evidence="1">
    <location>
        <begin position="66"/>
        <end position="81"/>
    </location>
</feature>
<reference evidence="2" key="1">
    <citation type="submission" date="2020-02" db="EMBL/GenBank/DDBJ databases">
        <authorList>
            <person name="Meier V. D."/>
        </authorList>
    </citation>
    <scope>NUCLEOTIDE SEQUENCE</scope>
    <source>
        <strain evidence="2">AVDCRST_MAG79</strain>
    </source>
</reference>
<accession>A0A6J4UDX0</accession>
<name>A0A6J4UDX0_9ACTN</name>
<protein>
    <submittedName>
        <fullName evidence="2">Uncharacterized protein</fullName>
    </submittedName>
</protein>
<gene>
    <name evidence="2" type="ORF">AVDCRST_MAG79-2419</name>
</gene>